<gene>
    <name evidence="4" type="primary">g8514</name>
    <name evidence="4" type="ORF">VP750_LOCUS7315</name>
</gene>
<keyword evidence="1" id="KW-0175">Coiled coil</keyword>
<dbReference type="EMBL" id="CAXHTA020000012">
    <property type="protein sequence ID" value="CAL5225656.1"/>
    <property type="molecule type" value="Genomic_DNA"/>
</dbReference>
<evidence type="ECO:0000259" key="3">
    <source>
        <dbReference type="PROSITE" id="PS50217"/>
    </source>
</evidence>
<dbReference type="PROSITE" id="PS00036">
    <property type="entry name" value="BZIP_BASIC"/>
    <property type="match status" value="1"/>
</dbReference>
<dbReference type="SMART" id="SM00338">
    <property type="entry name" value="BRLZ"/>
    <property type="match status" value="1"/>
</dbReference>
<feature type="coiled-coil region" evidence="1">
    <location>
        <begin position="111"/>
        <end position="166"/>
    </location>
</feature>
<evidence type="ECO:0000256" key="1">
    <source>
        <dbReference type="SAM" id="Coils"/>
    </source>
</evidence>
<evidence type="ECO:0000313" key="4">
    <source>
        <dbReference type="EMBL" id="CAL5225656.1"/>
    </source>
</evidence>
<feature type="domain" description="BZIP" evidence="3">
    <location>
        <begin position="99"/>
        <end position="156"/>
    </location>
</feature>
<dbReference type="InterPro" id="IPR004827">
    <property type="entry name" value="bZIP"/>
</dbReference>
<dbReference type="PROSITE" id="PS50217">
    <property type="entry name" value="BZIP"/>
    <property type="match status" value="1"/>
</dbReference>
<dbReference type="SUPFAM" id="SSF57959">
    <property type="entry name" value="Leucine zipper domain"/>
    <property type="match status" value="1"/>
</dbReference>
<feature type="region of interest" description="Disordered" evidence="2">
    <location>
        <begin position="193"/>
        <end position="214"/>
    </location>
</feature>
<sequence>MIKIAGHLLWQPRDMSGSGNKLPAQAGEEAGVGQRLDSIYSTSGCSSQDSDMIRHCKRDKSDKDLMEVKTKRKVGRPIAYQGDPDSPDLDPEERQIILRRIANRRSARRGRERRQNEVDKLTKKVLETEASNAALKARVKASESKENAMRHELTELRERARELAVKNGLMQHDIAHLTSALAERRQARQLEPGHTTIRGSPAPPLPSATPIPTPPSGFNFLTMPQTPFPPGNALDLPQPISPLPALPSPFPDSPVPQIPEHYMRELLQVINWSN</sequence>
<dbReference type="InterPro" id="IPR046347">
    <property type="entry name" value="bZIP_sf"/>
</dbReference>
<dbReference type="Proteomes" id="UP001497392">
    <property type="component" value="Unassembled WGS sequence"/>
</dbReference>
<accession>A0ABP1G1L7</accession>
<protein>
    <submittedName>
        <fullName evidence="4">G8514 protein</fullName>
    </submittedName>
</protein>
<keyword evidence="5" id="KW-1185">Reference proteome</keyword>
<feature type="region of interest" description="Disordered" evidence="2">
    <location>
        <begin position="14"/>
        <end position="33"/>
    </location>
</feature>
<reference evidence="4 5" key="1">
    <citation type="submission" date="2024-06" db="EMBL/GenBank/DDBJ databases">
        <authorList>
            <person name="Kraege A."/>
            <person name="Thomma B."/>
        </authorList>
    </citation>
    <scope>NUCLEOTIDE SEQUENCE [LARGE SCALE GENOMIC DNA]</scope>
</reference>
<proteinExistence type="predicted"/>
<feature type="compositionally biased region" description="Pro residues" evidence="2">
    <location>
        <begin position="201"/>
        <end position="214"/>
    </location>
</feature>
<organism evidence="4 5">
    <name type="scientific">Coccomyxa viridis</name>
    <dbReference type="NCBI Taxonomy" id="1274662"/>
    <lineage>
        <taxon>Eukaryota</taxon>
        <taxon>Viridiplantae</taxon>
        <taxon>Chlorophyta</taxon>
        <taxon>core chlorophytes</taxon>
        <taxon>Trebouxiophyceae</taxon>
        <taxon>Trebouxiophyceae incertae sedis</taxon>
        <taxon>Coccomyxaceae</taxon>
        <taxon>Coccomyxa</taxon>
    </lineage>
</organism>
<evidence type="ECO:0000313" key="5">
    <source>
        <dbReference type="Proteomes" id="UP001497392"/>
    </source>
</evidence>
<comment type="caution">
    <text evidence="4">The sequence shown here is derived from an EMBL/GenBank/DDBJ whole genome shotgun (WGS) entry which is preliminary data.</text>
</comment>
<evidence type="ECO:0000256" key="2">
    <source>
        <dbReference type="SAM" id="MobiDB-lite"/>
    </source>
</evidence>
<name>A0ABP1G1L7_9CHLO</name>